<reference evidence="2" key="2">
    <citation type="journal article" date="2015" name="Data Brief">
        <title>Shoot transcriptome of the giant reed, Arundo donax.</title>
        <authorList>
            <person name="Barrero R.A."/>
            <person name="Guerrero F.D."/>
            <person name="Moolhuijzen P."/>
            <person name="Goolsby J.A."/>
            <person name="Tidwell J."/>
            <person name="Bellgard S.E."/>
            <person name="Bellgard M.I."/>
        </authorList>
    </citation>
    <scope>NUCLEOTIDE SEQUENCE</scope>
    <source>
        <tissue evidence="2">Shoot tissue taken approximately 20 cm above the soil surface</tissue>
    </source>
</reference>
<organism evidence="2">
    <name type="scientific">Arundo donax</name>
    <name type="common">Giant reed</name>
    <name type="synonym">Donax arundinaceus</name>
    <dbReference type="NCBI Taxonomy" id="35708"/>
    <lineage>
        <taxon>Eukaryota</taxon>
        <taxon>Viridiplantae</taxon>
        <taxon>Streptophyta</taxon>
        <taxon>Embryophyta</taxon>
        <taxon>Tracheophyta</taxon>
        <taxon>Spermatophyta</taxon>
        <taxon>Magnoliopsida</taxon>
        <taxon>Liliopsida</taxon>
        <taxon>Poales</taxon>
        <taxon>Poaceae</taxon>
        <taxon>PACMAD clade</taxon>
        <taxon>Arundinoideae</taxon>
        <taxon>Arundineae</taxon>
        <taxon>Arundo</taxon>
    </lineage>
</organism>
<accession>A0A0A9DX47</accession>
<dbReference type="InterPro" id="IPR032867">
    <property type="entry name" value="DYW_dom"/>
</dbReference>
<proteinExistence type="predicted"/>
<protein>
    <recommendedName>
        <fullName evidence="1">DYW domain-containing protein</fullName>
    </recommendedName>
</protein>
<name>A0A0A9DX47_ARUDO</name>
<sequence>MKGQGVNKEPGCSWMQIKNKIHSFITGDKEHEQIQDIYATLRKLYTSLKATGYVPDTEFVLHDIDEEQKESSLLYHSEKLAVAYGLLVTSKGMPIQIMKNLRICGDCHTFIKFVSHVTKREIDIRDGNRFHHFRNRSCSCGDFW</sequence>
<feature type="domain" description="DYW" evidence="1">
    <location>
        <begin position="52"/>
        <end position="144"/>
    </location>
</feature>
<dbReference type="AlphaFoldDB" id="A0A0A9DX47"/>
<evidence type="ECO:0000259" key="1">
    <source>
        <dbReference type="Pfam" id="PF14432"/>
    </source>
</evidence>
<dbReference type="Pfam" id="PF14432">
    <property type="entry name" value="DYW_deaminase"/>
    <property type="match status" value="1"/>
</dbReference>
<dbReference type="EMBL" id="GBRH01209548">
    <property type="protein sequence ID" value="JAD88347.1"/>
    <property type="molecule type" value="Transcribed_RNA"/>
</dbReference>
<evidence type="ECO:0000313" key="2">
    <source>
        <dbReference type="EMBL" id="JAD88347.1"/>
    </source>
</evidence>
<reference evidence="2" key="1">
    <citation type="submission" date="2014-09" db="EMBL/GenBank/DDBJ databases">
        <authorList>
            <person name="Magalhaes I.L.F."/>
            <person name="Oliveira U."/>
            <person name="Santos F.R."/>
            <person name="Vidigal T.H.D.A."/>
            <person name="Brescovit A.D."/>
            <person name="Santos A.J."/>
        </authorList>
    </citation>
    <scope>NUCLEOTIDE SEQUENCE</scope>
    <source>
        <tissue evidence="2">Shoot tissue taken approximately 20 cm above the soil surface</tissue>
    </source>
</reference>
<dbReference type="GO" id="GO:0008270">
    <property type="term" value="F:zinc ion binding"/>
    <property type="evidence" value="ECO:0007669"/>
    <property type="project" value="InterPro"/>
</dbReference>